<dbReference type="OMA" id="FKHSELP"/>
<dbReference type="GeneID" id="5016020"/>
<dbReference type="KEGG" id="ptm:GSPATT00032690001"/>
<dbReference type="InParanoid" id="A0BWC1"/>
<dbReference type="EMBL" id="CT868021">
    <property type="protein sequence ID" value="CAK62838.1"/>
    <property type="molecule type" value="Genomic_DNA"/>
</dbReference>
<protein>
    <submittedName>
        <fullName evidence="1">Uncharacterized protein</fullName>
    </submittedName>
</protein>
<dbReference type="HOGENOM" id="CLU_734574_0_0_1"/>
<name>A0BWC1_PARTE</name>
<sequence>MLLQYQRQYKFASPLYSQSLILKKIISLSVHWIQMINFNYLFLFQISMSKQSNQQREIKIRVDSLPSIEAVSSTKSKNQLKRIFKHSELPIAPFQSPSDSTRQHRKLKIDSSDQAIESKLIVSTARKSPQLSKYQSPQFFSRKMQFRNNSLINLNMEVVNQIKETPFKDTTLFQIITKITQTMNQLHEYKSEKAILSAADKLIKSHIRFQEIEWIFKNFKLRDWQSVDTIFLRILQNFTINNENKLIQKKNKPDQFFLQVLYDFQDKIEDLFKKLCDDSYRQLEQTILNQKQKLLNKEVEVMQQFSKLGKKESYNQFKLILNDSYKMNTRVMESSIMKQLTEFEDRFGMFKQIENSNRFISNRINDLVYDIKTVNIF</sequence>
<proteinExistence type="predicted"/>
<dbReference type="AlphaFoldDB" id="A0BWC1"/>
<organism evidence="1 2">
    <name type="scientific">Paramecium tetraurelia</name>
    <dbReference type="NCBI Taxonomy" id="5888"/>
    <lineage>
        <taxon>Eukaryota</taxon>
        <taxon>Sar</taxon>
        <taxon>Alveolata</taxon>
        <taxon>Ciliophora</taxon>
        <taxon>Intramacronucleata</taxon>
        <taxon>Oligohymenophorea</taxon>
        <taxon>Peniculida</taxon>
        <taxon>Parameciidae</taxon>
        <taxon>Paramecium</taxon>
    </lineage>
</organism>
<keyword evidence="2" id="KW-1185">Reference proteome</keyword>
<evidence type="ECO:0000313" key="2">
    <source>
        <dbReference type="Proteomes" id="UP000000600"/>
    </source>
</evidence>
<dbReference type="Proteomes" id="UP000000600">
    <property type="component" value="Unassembled WGS sequence"/>
</dbReference>
<evidence type="ECO:0000313" key="1">
    <source>
        <dbReference type="EMBL" id="CAK62838.1"/>
    </source>
</evidence>
<dbReference type="OrthoDB" id="297661at2759"/>
<reference evidence="1 2" key="1">
    <citation type="journal article" date="2006" name="Nature">
        <title>Global trends of whole-genome duplications revealed by the ciliate Paramecium tetraurelia.</title>
        <authorList>
            <consortium name="Genoscope"/>
            <person name="Aury J.-M."/>
            <person name="Jaillon O."/>
            <person name="Duret L."/>
            <person name="Noel B."/>
            <person name="Jubin C."/>
            <person name="Porcel B.M."/>
            <person name="Segurens B."/>
            <person name="Daubin V."/>
            <person name="Anthouard V."/>
            <person name="Aiach N."/>
            <person name="Arnaiz O."/>
            <person name="Billaut A."/>
            <person name="Beisson J."/>
            <person name="Blanc I."/>
            <person name="Bouhouche K."/>
            <person name="Camara F."/>
            <person name="Duharcourt S."/>
            <person name="Guigo R."/>
            <person name="Gogendeau D."/>
            <person name="Katinka M."/>
            <person name="Keller A.-M."/>
            <person name="Kissmehl R."/>
            <person name="Klotz C."/>
            <person name="Koll F."/>
            <person name="Le Moue A."/>
            <person name="Lepere C."/>
            <person name="Malinsky S."/>
            <person name="Nowacki M."/>
            <person name="Nowak J.K."/>
            <person name="Plattner H."/>
            <person name="Poulain J."/>
            <person name="Ruiz F."/>
            <person name="Serrano V."/>
            <person name="Zagulski M."/>
            <person name="Dessen P."/>
            <person name="Betermier M."/>
            <person name="Weissenbach J."/>
            <person name="Scarpelli C."/>
            <person name="Schachter V."/>
            <person name="Sperling L."/>
            <person name="Meyer E."/>
            <person name="Cohen J."/>
            <person name="Wincker P."/>
        </authorList>
    </citation>
    <scope>NUCLEOTIDE SEQUENCE [LARGE SCALE GENOMIC DNA]</scope>
    <source>
        <strain evidence="1 2">Stock d4-2</strain>
    </source>
</reference>
<accession>A0BWC1</accession>
<dbReference type="RefSeq" id="XP_001430236.1">
    <property type="nucleotide sequence ID" value="XM_001430199.1"/>
</dbReference>
<gene>
    <name evidence="1" type="ORF">GSPATT00032690001</name>
</gene>